<evidence type="ECO:0000256" key="1">
    <source>
        <dbReference type="ARBA" id="ARBA00023125"/>
    </source>
</evidence>
<dbReference type="InterPro" id="IPR000551">
    <property type="entry name" value="MerR-type_HTH_dom"/>
</dbReference>
<dbReference type="EMBL" id="JBEPMK010000005">
    <property type="protein sequence ID" value="MET3644879.1"/>
    <property type="molecule type" value="Genomic_DNA"/>
</dbReference>
<gene>
    <name evidence="4" type="ORF">ABID27_001510</name>
</gene>
<dbReference type="CDD" id="cd01106">
    <property type="entry name" value="HTH_TipAL-Mta"/>
    <property type="match status" value="1"/>
</dbReference>
<evidence type="ECO:0000259" key="3">
    <source>
        <dbReference type="PROSITE" id="PS50937"/>
    </source>
</evidence>
<dbReference type="Proteomes" id="UP001549055">
    <property type="component" value="Unassembled WGS sequence"/>
</dbReference>
<keyword evidence="2" id="KW-0472">Membrane</keyword>
<dbReference type="Gene3D" id="1.10.1660.10">
    <property type="match status" value="1"/>
</dbReference>
<keyword evidence="1 4" id="KW-0238">DNA-binding</keyword>
<comment type="caution">
    <text evidence="4">The sequence shown here is derived from an EMBL/GenBank/DDBJ whole genome shotgun (WGS) entry which is preliminary data.</text>
</comment>
<dbReference type="GO" id="GO:0003677">
    <property type="term" value="F:DNA binding"/>
    <property type="evidence" value="ECO:0007669"/>
    <property type="project" value="UniProtKB-KW"/>
</dbReference>
<feature type="transmembrane region" description="Helical" evidence="2">
    <location>
        <begin position="168"/>
        <end position="186"/>
    </location>
</feature>
<keyword evidence="5" id="KW-1185">Reference proteome</keyword>
<organism evidence="4 5">
    <name type="scientific">Streptococcus gallinaceus</name>
    <dbReference type="NCBI Taxonomy" id="165758"/>
    <lineage>
        <taxon>Bacteria</taxon>
        <taxon>Bacillati</taxon>
        <taxon>Bacillota</taxon>
        <taxon>Bacilli</taxon>
        <taxon>Lactobacillales</taxon>
        <taxon>Streptococcaceae</taxon>
        <taxon>Streptococcus</taxon>
    </lineage>
</organism>
<proteinExistence type="predicted"/>
<accession>A0ABV2JPI1</accession>
<protein>
    <submittedName>
        <fullName evidence="4">DNA-binding transcriptional MerR regulator</fullName>
    </submittedName>
</protein>
<dbReference type="SUPFAM" id="SSF46955">
    <property type="entry name" value="Putative DNA-binding domain"/>
    <property type="match status" value="1"/>
</dbReference>
<keyword evidence="2" id="KW-0812">Transmembrane</keyword>
<dbReference type="PROSITE" id="PS50937">
    <property type="entry name" value="HTH_MERR_2"/>
    <property type="match status" value="1"/>
</dbReference>
<evidence type="ECO:0000256" key="2">
    <source>
        <dbReference type="SAM" id="Phobius"/>
    </source>
</evidence>
<feature type="transmembrane region" description="Helical" evidence="2">
    <location>
        <begin position="141"/>
        <end position="162"/>
    </location>
</feature>
<evidence type="ECO:0000313" key="5">
    <source>
        <dbReference type="Proteomes" id="UP001549055"/>
    </source>
</evidence>
<dbReference type="PANTHER" id="PTHR30204:SF96">
    <property type="entry name" value="CHROMOSOME-ANCHORING PROTEIN RACA"/>
    <property type="match status" value="1"/>
</dbReference>
<dbReference type="SMART" id="SM00422">
    <property type="entry name" value="HTH_MERR"/>
    <property type="match status" value="1"/>
</dbReference>
<dbReference type="InterPro" id="IPR047057">
    <property type="entry name" value="MerR_fam"/>
</dbReference>
<dbReference type="PANTHER" id="PTHR30204">
    <property type="entry name" value="REDOX-CYCLING DRUG-SENSING TRANSCRIPTIONAL ACTIVATOR SOXR"/>
    <property type="match status" value="1"/>
</dbReference>
<dbReference type="PRINTS" id="PR00040">
    <property type="entry name" value="HTHMERR"/>
</dbReference>
<reference evidence="4 5" key="1">
    <citation type="submission" date="2024-06" db="EMBL/GenBank/DDBJ databases">
        <title>Genomic Encyclopedia of Type Strains, Phase IV (KMG-IV): sequencing the most valuable type-strain genomes for metagenomic binning, comparative biology and taxonomic classification.</title>
        <authorList>
            <person name="Goeker M."/>
        </authorList>
    </citation>
    <scope>NUCLEOTIDE SEQUENCE [LARGE SCALE GENOMIC DNA]</scope>
    <source>
        <strain evidence="4 5">DSM 15349</strain>
    </source>
</reference>
<feature type="domain" description="HTH merR-type" evidence="3">
    <location>
        <begin position="4"/>
        <end position="73"/>
    </location>
</feature>
<dbReference type="InterPro" id="IPR009061">
    <property type="entry name" value="DNA-bd_dom_put_sf"/>
</dbReference>
<sequence length="239" mass="27758">MSVTYTTGELAKKANVSVRTVQYYDQRGILQPSDVTEGGRRIYSEEDLMTLQIICFLRELDFSIDDIGKILVEENIQQVLEMLLVTQIKQLKTEVGSAQAKLDTAVNVLDSLKKQDNYELAYLTDLSITMKNQDSWQKLQWKMYGILLLEAVVYALLVFGVGHLGLRWLQWCMMGGFISIYTYTVIRFRKKFHYLCPNCHHIFEPSFKEFAWAGHTPRTRKLTCPYCHKKSYCLELAKE</sequence>
<name>A0ABV2JPI1_9STRE</name>
<keyword evidence="2" id="KW-1133">Transmembrane helix</keyword>
<evidence type="ECO:0000313" key="4">
    <source>
        <dbReference type="EMBL" id="MET3644879.1"/>
    </source>
</evidence>
<dbReference type="RefSeq" id="WP_354281325.1">
    <property type="nucleotide sequence ID" value="NZ_JBEPMK010000005.1"/>
</dbReference>
<dbReference type="Pfam" id="PF13411">
    <property type="entry name" value="MerR_1"/>
    <property type="match status" value="1"/>
</dbReference>